<comment type="caution">
    <text evidence="1">The sequence shown here is derived from an EMBL/GenBank/DDBJ whole genome shotgun (WGS) entry which is preliminary data.</text>
</comment>
<organism evidence="1 2">
    <name type="scientific">Paenirhodobacter populi</name>
    <dbReference type="NCBI Taxonomy" id="2306993"/>
    <lineage>
        <taxon>Bacteria</taxon>
        <taxon>Pseudomonadati</taxon>
        <taxon>Pseudomonadota</taxon>
        <taxon>Alphaproteobacteria</taxon>
        <taxon>Rhodobacterales</taxon>
        <taxon>Rhodobacter group</taxon>
        <taxon>Paenirhodobacter</taxon>
    </lineage>
</organism>
<protein>
    <submittedName>
        <fullName evidence="1">Uncharacterized protein</fullName>
    </submittedName>
</protein>
<gene>
    <name evidence="1" type="ORF">D2T30_13255</name>
</gene>
<dbReference type="Proteomes" id="UP000284476">
    <property type="component" value="Unassembled WGS sequence"/>
</dbReference>
<evidence type="ECO:0000313" key="1">
    <source>
        <dbReference type="EMBL" id="RWR19490.1"/>
    </source>
</evidence>
<name>A0A443JGB1_9RHOB</name>
<dbReference type="EMBL" id="SAUZ01000015">
    <property type="protein sequence ID" value="RWR19490.1"/>
    <property type="molecule type" value="Genomic_DNA"/>
</dbReference>
<reference evidence="1 2" key="1">
    <citation type="submission" date="2019-01" db="EMBL/GenBank/DDBJ databases">
        <title>Sinorhodobacter populi sp. nov. isolated from the symptomatic bark tissue of Populus euramericana canker.</title>
        <authorList>
            <person name="Xu G."/>
        </authorList>
    </citation>
    <scope>NUCLEOTIDE SEQUENCE [LARGE SCALE GENOMIC DNA]</scope>
    <source>
        <strain evidence="1 2">SK2B-1</strain>
    </source>
</reference>
<dbReference type="RefSeq" id="WP_128209246.1">
    <property type="nucleotide sequence ID" value="NZ_JBHRSO010000063.1"/>
</dbReference>
<reference evidence="1 2" key="2">
    <citation type="submission" date="2019-01" db="EMBL/GenBank/DDBJ databases">
        <authorList>
            <person name="Li Y."/>
        </authorList>
    </citation>
    <scope>NUCLEOTIDE SEQUENCE [LARGE SCALE GENOMIC DNA]</scope>
    <source>
        <strain evidence="1 2">SK2B-1</strain>
    </source>
</reference>
<dbReference type="AlphaFoldDB" id="A0A443JGB1"/>
<sequence length="67" mass="7722">MAQPHRNRLRIDIHPAGDDEASCELRLAHADDAVLALARLIGRQMAREQFERQLRAEARRRSPAHRT</sequence>
<proteinExistence type="predicted"/>
<accession>A0A443JGB1</accession>
<evidence type="ECO:0000313" key="2">
    <source>
        <dbReference type="Proteomes" id="UP000284476"/>
    </source>
</evidence>